<comment type="caution">
    <text evidence="4">The sequence shown here is derived from an EMBL/GenBank/DDBJ whole genome shotgun (WGS) entry which is preliminary data.</text>
</comment>
<dbReference type="InterPro" id="IPR011250">
    <property type="entry name" value="OMP/PagP_B-barrel"/>
</dbReference>
<sequence length="197" mass="22213">MKRSIFLFVFSALLFNSAVVFADKTTFFGVAIQNGSATHSLDGIDDIDMDSSGFSLYLGSEINDFSRIKGGMHFSNYESKDSEGLDIDNFGFEIDYLLFFKVNRLKPYLSVGMDSASWSYDEEYFGELSESSILGVGLRLGTGVLFHVSDSIEIDAGVLYKKIKWQDIEYIRFFGDNVTLKQDTSVLNFQLGLNYKF</sequence>
<evidence type="ECO:0000256" key="1">
    <source>
        <dbReference type="ARBA" id="ARBA00022729"/>
    </source>
</evidence>
<proteinExistence type="predicted"/>
<dbReference type="Gene3D" id="2.40.160.20">
    <property type="match status" value="1"/>
</dbReference>
<reference evidence="5" key="1">
    <citation type="journal article" date="2019" name="Int. J. Syst. Evol. Microbiol.">
        <title>The Global Catalogue of Microorganisms (GCM) 10K type strain sequencing project: providing services to taxonomists for standard genome sequencing and annotation.</title>
        <authorList>
            <consortium name="The Broad Institute Genomics Platform"/>
            <consortium name="The Broad Institute Genome Sequencing Center for Infectious Disease"/>
            <person name="Wu L."/>
            <person name="Ma J."/>
        </authorList>
    </citation>
    <scope>NUCLEOTIDE SEQUENCE [LARGE SCALE GENOMIC DNA]</scope>
    <source>
        <strain evidence="5">NBRC 100033</strain>
    </source>
</reference>
<dbReference type="EMBL" id="BSOR01000028">
    <property type="protein sequence ID" value="GLR64215.1"/>
    <property type="molecule type" value="Genomic_DNA"/>
</dbReference>
<keyword evidence="5" id="KW-1185">Reference proteome</keyword>
<gene>
    <name evidence="4" type="ORF">GCM10007878_16530</name>
</gene>
<feature type="chain" id="PRO_5046573614" description="Outer membrane protein beta-barrel domain-containing protein" evidence="2">
    <location>
        <begin position="23"/>
        <end position="197"/>
    </location>
</feature>
<organism evidence="4 5">
    <name type="scientific">Marinospirillum insulare</name>
    <dbReference type="NCBI Taxonomy" id="217169"/>
    <lineage>
        <taxon>Bacteria</taxon>
        <taxon>Pseudomonadati</taxon>
        <taxon>Pseudomonadota</taxon>
        <taxon>Gammaproteobacteria</taxon>
        <taxon>Oceanospirillales</taxon>
        <taxon>Oceanospirillaceae</taxon>
        <taxon>Marinospirillum</taxon>
    </lineage>
</organism>
<evidence type="ECO:0000256" key="2">
    <source>
        <dbReference type="SAM" id="SignalP"/>
    </source>
</evidence>
<dbReference type="SUPFAM" id="SSF56925">
    <property type="entry name" value="OMPA-like"/>
    <property type="match status" value="1"/>
</dbReference>
<dbReference type="InterPro" id="IPR027385">
    <property type="entry name" value="Beta-barrel_OMP"/>
</dbReference>
<keyword evidence="1 2" id="KW-0732">Signal</keyword>
<dbReference type="Proteomes" id="UP001156682">
    <property type="component" value="Unassembled WGS sequence"/>
</dbReference>
<evidence type="ECO:0000259" key="3">
    <source>
        <dbReference type="Pfam" id="PF13505"/>
    </source>
</evidence>
<protein>
    <recommendedName>
        <fullName evidence="3">Outer membrane protein beta-barrel domain-containing protein</fullName>
    </recommendedName>
</protein>
<evidence type="ECO:0000313" key="4">
    <source>
        <dbReference type="EMBL" id="GLR64215.1"/>
    </source>
</evidence>
<name>A0ABQ5ZYV1_9GAMM</name>
<evidence type="ECO:0000313" key="5">
    <source>
        <dbReference type="Proteomes" id="UP001156682"/>
    </source>
</evidence>
<dbReference type="RefSeq" id="WP_027851094.1">
    <property type="nucleotide sequence ID" value="NZ_BSOR01000028.1"/>
</dbReference>
<feature type="domain" description="Outer membrane protein beta-barrel" evidence="3">
    <location>
        <begin position="9"/>
        <end position="197"/>
    </location>
</feature>
<accession>A0ABQ5ZYV1</accession>
<feature type="signal peptide" evidence="2">
    <location>
        <begin position="1"/>
        <end position="22"/>
    </location>
</feature>
<dbReference type="Pfam" id="PF13505">
    <property type="entry name" value="OMP_b-brl"/>
    <property type="match status" value="1"/>
</dbReference>